<evidence type="ECO:0000313" key="2">
    <source>
        <dbReference type="EMBL" id="SDT91775.1"/>
    </source>
</evidence>
<proteinExistence type="predicted"/>
<organism evidence="2 3">
    <name type="scientific">Halopseudomonas salegens</name>
    <dbReference type="NCBI Taxonomy" id="1434072"/>
    <lineage>
        <taxon>Bacteria</taxon>
        <taxon>Pseudomonadati</taxon>
        <taxon>Pseudomonadota</taxon>
        <taxon>Gammaproteobacteria</taxon>
        <taxon>Pseudomonadales</taxon>
        <taxon>Pseudomonadaceae</taxon>
        <taxon>Halopseudomonas</taxon>
    </lineage>
</organism>
<feature type="region of interest" description="Disordered" evidence="1">
    <location>
        <begin position="1"/>
        <end position="89"/>
    </location>
</feature>
<keyword evidence="3" id="KW-1185">Reference proteome</keyword>
<feature type="compositionally biased region" description="Basic and acidic residues" evidence="1">
    <location>
        <begin position="1"/>
        <end position="31"/>
    </location>
</feature>
<dbReference type="EMBL" id="LT629787">
    <property type="protein sequence ID" value="SDT91775.1"/>
    <property type="molecule type" value="Genomic_DNA"/>
</dbReference>
<dbReference type="RefSeq" id="WP_092383777.1">
    <property type="nucleotide sequence ID" value="NZ_LT629787.1"/>
</dbReference>
<dbReference type="STRING" id="1434072.SAMN05216210_0486"/>
<reference evidence="3" key="1">
    <citation type="submission" date="2016-10" db="EMBL/GenBank/DDBJ databases">
        <authorList>
            <person name="Varghese N."/>
            <person name="Submissions S."/>
        </authorList>
    </citation>
    <scope>NUCLEOTIDE SEQUENCE [LARGE SCALE GENOMIC DNA]</scope>
    <source>
        <strain evidence="3">CECT 8338</strain>
    </source>
</reference>
<gene>
    <name evidence="2" type="ORF">SAMN05216210_0486</name>
</gene>
<protein>
    <recommendedName>
        <fullName evidence="4">DNA polymerase III subunit chi</fullName>
    </recommendedName>
</protein>
<accession>A0A1H2E9K9</accession>
<name>A0A1H2E9K9_9GAMM</name>
<evidence type="ECO:0008006" key="4">
    <source>
        <dbReference type="Google" id="ProtNLM"/>
    </source>
</evidence>
<evidence type="ECO:0000313" key="3">
    <source>
        <dbReference type="Proteomes" id="UP000243924"/>
    </source>
</evidence>
<dbReference type="AlphaFoldDB" id="A0A1H2E9K9"/>
<sequence length="175" mass="19657">MAERDRSAPSKLLEDLESIRNLLDEDPHADDTPTPPASRPVKPATPSDPVVPTEAQLDIPLLQDIVDEQPSLEPLPAADQPGRGKPHNPFLPYDSLAKLAAERQQLDRLLGPQLESLASKADAEQLRLTSRLQTEAQLIMQELLNEMLPSLEQELQSRLRKRLEQIVHEHLQKTR</sequence>
<dbReference type="Proteomes" id="UP000243924">
    <property type="component" value="Chromosome I"/>
</dbReference>
<dbReference type="OrthoDB" id="6196114at2"/>
<evidence type="ECO:0000256" key="1">
    <source>
        <dbReference type="SAM" id="MobiDB-lite"/>
    </source>
</evidence>